<evidence type="ECO:0000256" key="2">
    <source>
        <dbReference type="ARBA" id="ARBA00005003"/>
    </source>
</evidence>
<dbReference type="GO" id="GO:0019343">
    <property type="term" value="P:cysteine biosynthetic process via cystathionine"/>
    <property type="evidence" value="ECO:0007669"/>
    <property type="project" value="InterPro"/>
</dbReference>
<comment type="similarity">
    <text evidence="3">Belongs to the cysteine synthase/cystathionine beta-synthase family.</text>
</comment>
<dbReference type="Pfam" id="PF00291">
    <property type="entry name" value="PALP"/>
    <property type="match status" value="1"/>
</dbReference>
<evidence type="ECO:0000313" key="10">
    <source>
        <dbReference type="EMBL" id="KAF0308825.1"/>
    </source>
</evidence>
<evidence type="ECO:0000259" key="9">
    <source>
        <dbReference type="Pfam" id="PF00291"/>
    </source>
</evidence>
<keyword evidence="11" id="KW-1185">Reference proteome</keyword>
<dbReference type="GO" id="GO:0004122">
    <property type="term" value="F:cystathionine beta-synthase activity"/>
    <property type="evidence" value="ECO:0007669"/>
    <property type="project" value="UniProtKB-EC"/>
</dbReference>
<dbReference type="Gene3D" id="3.40.50.1100">
    <property type="match status" value="2"/>
</dbReference>
<dbReference type="InterPro" id="IPR001216">
    <property type="entry name" value="P-phosphate_BS"/>
</dbReference>
<dbReference type="InterPro" id="IPR050214">
    <property type="entry name" value="Cys_Synth/Cystath_Beta-Synth"/>
</dbReference>
<evidence type="ECO:0000313" key="11">
    <source>
        <dbReference type="Proteomes" id="UP000440578"/>
    </source>
</evidence>
<keyword evidence="5" id="KW-0663">Pyridoxal phosphate</keyword>
<evidence type="ECO:0000256" key="1">
    <source>
        <dbReference type="ARBA" id="ARBA00001933"/>
    </source>
</evidence>
<proteinExistence type="inferred from homology"/>
<protein>
    <recommendedName>
        <fullName evidence="7">Cystathionine beta-synthase</fullName>
        <ecNumber evidence="4">4.2.1.22</ecNumber>
    </recommendedName>
</protein>
<comment type="caution">
    <text evidence="10">The sequence shown here is derived from an EMBL/GenBank/DDBJ whole genome shotgun (WGS) entry which is preliminary data.</text>
</comment>
<dbReference type="UniPathway" id="UPA00136">
    <property type="reaction ID" value="UER00201"/>
</dbReference>
<keyword evidence="6" id="KW-0129">CBS domain</keyword>
<comment type="cofactor">
    <cofactor evidence="1">
        <name>pyridoxal 5'-phosphate</name>
        <dbReference type="ChEBI" id="CHEBI:597326"/>
    </cofactor>
</comment>
<comment type="pathway">
    <text evidence="2">Amino-acid biosynthesis; L-cysteine biosynthesis; L-cysteine from L-homocysteine and L-serine: step 1/2.</text>
</comment>
<evidence type="ECO:0000256" key="7">
    <source>
        <dbReference type="ARBA" id="ARBA00026192"/>
    </source>
</evidence>
<evidence type="ECO:0000256" key="5">
    <source>
        <dbReference type="ARBA" id="ARBA00022898"/>
    </source>
</evidence>
<dbReference type="FunFam" id="3.40.50.1100:FF:000003">
    <property type="entry name" value="Cystathionine beta-synthase"/>
    <property type="match status" value="1"/>
</dbReference>
<evidence type="ECO:0000256" key="4">
    <source>
        <dbReference type="ARBA" id="ARBA00012041"/>
    </source>
</evidence>
<dbReference type="PROSITE" id="PS00901">
    <property type="entry name" value="CYS_SYNTHASE"/>
    <property type="match status" value="1"/>
</dbReference>
<reference evidence="10 11" key="1">
    <citation type="submission" date="2019-07" db="EMBL/GenBank/DDBJ databases">
        <title>Draft genome assembly of a fouling barnacle, Amphibalanus amphitrite (Darwin, 1854): The first reference genome for Thecostraca.</title>
        <authorList>
            <person name="Kim W."/>
        </authorList>
    </citation>
    <scope>NUCLEOTIDE SEQUENCE [LARGE SCALE GENOMIC DNA]</scope>
    <source>
        <strain evidence="10">SNU_AA5</strain>
        <tissue evidence="10">Soma without cirri and trophi</tissue>
    </source>
</reference>
<dbReference type="InterPro" id="IPR005857">
    <property type="entry name" value="Cysta_beta_synth"/>
</dbReference>
<dbReference type="InterPro" id="IPR036052">
    <property type="entry name" value="TrpB-like_PALP_sf"/>
</dbReference>
<dbReference type="InterPro" id="IPR001926">
    <property type="entry name" value="TrpB-like_PALP"/>
</dbReference>
<evidence type="ECO:0000256" key="8">
    <source>
        <dbReference type="ARBA" id="ARBA00047490"/>
    </source>
</evidence>
<dbReference type="FunFam" id="3.40.50.1100:FF:000118">
    <property type="entry name" value="Related to CYS4-cystathionine beta-synthase"/>
    <property type="match status" value="1"/>
</dbReference>
<dbReference type="CDD" id="cd01561">
    <property type="entry name" value="CBS_like"/>
    <property type="match status" value="1"/>
</dbReference>
<name>A0A6A4WPV3_AMPAM</name>
<dbReference type="EC" id="4.2.1.22" evidence="4"/>
<dbReference type="PANTHER" id="PTHR10314">
    <property type="entry name" value="CYSTATHIONINE BETA-SYNTHASE"/>
    <property type="match status" value="1"/>
</dbReference>
<comment type="catalytic activity">
    <reaction evidence="8">
        <text>L-homocysteine + L-serine = L,L-cystathionine + H2O</text>
        <dbReference type="Rhea" id="RHEA:10112"/>
        <dbReference type="ChEBI" id="CHEBI:15377"/>
        <dbReference type="ChEBI" id="CHEBI:33384"/>
        <dbReference type="ChEBI" id="CHEBI:58161"/>
        <dbReference type="ChEBI" id="CHEBI:58199"/>
        <dbReference type="EC" id="4.2.1.22"/>
    </reaction>
</comment>
<dbReference type="GO" id="GO:0006535">
    <property type="term" value="P:cysteine biosynthetic process from serine"/>
    <property type="evidence" value="ECO:0007669"/>
    <property type="project" value="InterPro"/>
</dbReference>
<evidence type="ECO:0000256" key="6">
    <source>
        <dbReference type="ARBA" id="ARBA00023122"/>
    </source>
</evidence>
<dbReference type="EMBL" id="VIIS01000460">
    <property type="protein sequence ID" value="KAF0308825.1"/>
    <property type="molecule type" value="Genomic_DNA"/>
</dbReference>
<organism evidence="10 11">
    <name type="scientific">Amphibalanus amphitrite</name>
    <name type="common">Striped barnacle</name>
    <name type="synonym">Balanus amphitrite</name>
    <dbReference type="NCBI Taxonomy" id="1232801"/>
    <lineage>
        <taxon>Eukaryota</taxon>
        <taxon>Metazoa</taxon>
        <taxon>Ecdysozoa</taxon>
        <taxon>Arthropoda</taxon>
        <taxon>Crustacea</taxon>
        <taxon>Multicrustacea</taxon>
        <taxon>Cirripedia</taxon>
        <taxon>Thoracica</taxon>
        <taxon>Thoracicalcarea</taxon>
        <taxon>Balanomorpha</taxon>
        <taxon>Balanoidea</taxon>
        <taxon>Balanidae</taxon>
        <taxon>Amphibalaninae</taxon>
        <taxon>Amphibalanus</taxon>
    </lineage>
</organism>
<dbReference type="OrthoDB" id="728at2759"/>
<accession>A0A6A4WPV3</accession>
<dbReference type="NCBIfam" id="TIGR01137">
    <property type="entry name" value="cysta_beta"/>
    <property type="match status" value="1"/>
</dbReference>
<dbReference type="GO" id="GO:0005737">
    <property type="term" value="C:cytoplasm"/>
    <property type="evidence" value="ECO:0007669"/>
    <property type="project" value="InterPro"/>
</dbReference>
<evidence type="ECO:0000256" key="3">
    <source>
        <dbReference type="ARBA" id="ARBA00007103"/>
    </source>
</evidence>
<sequence>MIGSTPLVKLNKIPQSLGLKCEMYVKCEYFNPGGSIKDRVAMRMVEEAERDGRLKPGATLIEPTSGNTGIGLALVAAVKGYRTIIVMPEKMSNEKVAVLRALGAEIVRTPTSASWDSPESHISVAQQLQKEIPGAVILDQYRNAGNPLAHYDTTAAEILEQCGGQVDMAVGGTGTGGTITGLGRRLKESNPNCVIVGVDPHSSVMGYGDGAENCGPSGAVEGIGSEFQPTVLDYGVIDKWVKMSDKPAFLMARRLIREEGLLIGGSSGAAVHAACQAACDLPEGSRVVVILPDSVRNYMTRFLDDDWMATRGFCDSLVPKHDTW</sequence>
<dbReference type="GO" id="GO:0030170">
    <property type="term" value="F:pyridoxal phosphate binding"/>
    <property type="evidence" value="ECO:0007669"/>
    <property type="project" value="UniProtKB-ARBA"/>
</dbReference>
<dbReference type="Proteomes" id="UP000440578">
    <property type="component" value="Unassembled WGS sequence"/>
</dbReference>
<dbReference type="SUPFAM" id="SSF53686">
    <property type="entry name" value="Tryptophan synthase beta subunit-like PLP-dependent enzymes"/>
    <property type="match status" value="1"/>
</dbReference>
<dbReference type="AlphaFoldDB" id="A0A6A4WPV3"/>
<gene>
    <name evidence="10" type="primary">CBS_3</name>
    <name evidence="10" type="ORF">FJT64_019996</name>
</gene>
<feature type="domain" description="Tryptophan synthase beta chain-like PALP" evidence="9">
    <location>
        <begin position="2"/>
        <end position="293"/>
    </location>
</feature>